<dbReference type="GO" id="GO:0055070">
    <property type="term" value="P:copper ion homeostasis"/>
    <property type="evidence" value="ECO:0007669"/>
    <property type="project" value="InterPro"/>
</dbReference>
<name>A0A560WAM6_9MICO</name>
<dbReference type="Pfam" id="PF11382">
    <property type="entry name" value="MctB"/>
    <property type="match status" value="1"/>
</dbReference>
<sequence>MIDFRYHMVSLAAVLVALAMGVLLGAGPLRDDIGDTLTGEVTKLRQEKETLRAQSEERDRALEAQDDFVDTLLPTVVDGRLDGRGVALVRLPRADNGDVTGIADAVRDAGGRVTATVTVDQDWFAAAGSRTMDLAPGSPQVLADARRAIGRTSGEPTMPEILGLIIGSRSADNLPLPSTAQRRAAFAVLGDAGLVSGAPPQESPSAVVLVGGMIPQDAGDGQGEDDAATRTATQLVELAADIDRRSGGAVLTAPEPSVGGQAVSPVSVAREDSGLSDGLSTVDGPERAIGRAQVVLALQEQLAGDSGHYGVAADATSAIPDES</sequence>
<organism evidence="1 2">
    <name type="scientific">Marihabitans asiaticum</name>
    <dbReference type="NCBI Taxonomy" id="415218"/>
    <lineage>
        <taxon>Bacteria</taxon>
        <taxon>Bacillati</taxon>
        <taxon>Actinomycetota</taxon>
        <taxon>Actinomycetes</taxon>
        <taxon>Micrococcales</taxon>
        <taxon>Intrasporangiaceae</taxon>
        <taxon>Marihabitans</taxon>
    </lineage>
</organism>
<accession>A0A560WAM6</accession>
<dbReference type="RefSeq" id="WP_144857509.1">
    <property type="nucleotide sequence ID" value="NZ_BAAAYT010000002.1"/>
</dbReference>
<evidence type="ECO:0000313" key="2">
    <source>
        <dbReference type="Proteomes" id="UP000315628"/>
    </source>
</evidence>
<gene>
    <name evidence="1" type="ORF">FB557_2084</name>
</gene>
<dbReference type="InterPro" id="IPR021522">
    <property type="entry name" value="MctB"/>
</dbReference>
<comment type="caution">
    <text evidence="1">The sequence shown here is derived from an EMBL/GenBank/DDBJ whole genome shotgun (WGS) entry which is preliminary data.</text>
</comment>
<proteinExistence type="predicted"/>
<dbReference type="Proteomes" id="UP000315628">
    <property type="component" value="Unassembled WGS sequence"/>
</dbReference>
<dbReference type="AlphaFoldDB" id="A0A560WAM6"/>
<evidence type="ECO:0000313" key="1">
    <source>
        <dbReference type="EMBL" id="TWD14662.1"/>
    </source>
</evidence>
<dbReference type="OrthoDB" id="4350157at2"/>
<reference evidence="1 2" key="1">
    <citation type="submission" date="2019-06" db="EMBL/GenBank/DDBJ databases">
        <title>Sequencing the genomes of 1000 actinobacteria strains.</title>
        <authorList>
            <person name="Klenk H.-P."/>
        </authorList>
    </citation>
    <scope>NUCLEOTIDE SEQUENCE [LARGE SCALE GENOMIC DNA]</scope>
    <source>
        <strain evidence="1 2">DSM 18935</strain>
    </source>
</reference>
<dbReference type="EMBL" id="VIUW01000003">
    <property type="protein sequence ID" value="TWD14662.1"/>
    <property type="molecule type" value="Genomic_DNA"/>
</dbReference>
<protein>
    <submittedName>
        <fullName evidence="1">Copper transport outer membrane protein MctB</fullName>
    </submittedName>
</protein>
<keyword evidence="2" id="KW-1185">Reference proteome</keyword>
<dbReference type="GO" id="GO:0016020">
    <property type="term" value="C:membrane"/>
    <property type="evidence" value="ECO:0007669"/>
    <property type="project" value="InterPro"/>
</dbReference>